<feature type="region of interest" description="Disordered" evidence="2">
    <location>
        <begin position="313"/>
        <end position="334"/>
    </location>
</feature>
<evidence type="ECO:0000256" key="2">
    <source>
        <dbReference type="SAM" id="MobiDB-lite"/>
    </source>
</evidence>
<feature type="domain" description="Transglycosylase SLT" evidence="3">
    <location>
        <begin position="91"/>
        <end position="186"/>
    </location>
</feature>
<proteinExistence type="inferred from homology"/>
<reference evidence="4 5" key="1">
    <citation type="submission" date="2018-01" db="EMBL/GenBank/DDBJ databases">
        <title>The complete genome sequence of Chromatium okenii LaCa, a purple sulfur bacterium with a turbulent life.</title>
        <authorList>
            <person name="Luedin S.M."/>
            <person name="Liechti N."/>
            <person name="Storelli N."/>
            <person name="Danza F."/>
            <person name="Wittwer M."/>
            <person name="Pothier J.F."/>
            <person name="Tonolla M.A."/>
        </authorList>
    </citation>
    <scope>NUCLEOTIDE SEQUENCE [LARGE SCALE GENOMIC DNA]</scope>
    <source>
        <strain evidence="4 5">LaCa</strain>
    </source>
</reference>
<dbReference type="Gene3D" id="1.10.530.10">
    <property type="match status" value="1"/>
</dbReference>
<comment type="caution">
    <text evidence="4">The sequence shown here is derived from an EMBL/GenBank/DDBJ whole genome shotgun (WGS) entry which is preliminary data.</text>
</comment>
<dbReference type="GO" id="GO:0000270">
    <property type="term" value="P:peptidoglycan metabolic process"/>
    <property type="evidence" value="ECO:0007669"/>
    <property type="project" value="InterPro"/>
</dbReference>
<sequence>MALVIVCAYCPLTTENRQLYFNCVTPISIHFHRIVLMLLHPLSISQTLIAILLLLPIWSFAAEPVDVPAPAASIQSPAPSPSRAELNAMVDHTAQTHGLDRDLVHALIRAESAYNPQAVSPAGALGLMQVMPATAADYGVNRAEALFEPATNLNTGMRHFKRLLNKYNNIGAAVMAYNAGEGALERGGGVVSYAETQRYTHQVLLAYLKSKGIAPYSPDARAATGIDLKPEMATASVPASRRSSAGIAGVAKPPAAPDPLQTFEPEPDLRWQPTFKQPELKTALRAQLAAKPRLPAAPELNVAALRMRIPEPQYLLQPSSRGFQRRQPPRQIAD</sequence>
<dbReference type="AlphaFoldDB" id="A0A2S7XU16"/>
<dbReference type="PANTHER" id="PTHR37423">
    <property type="entry name" value="SOLUBLE LYTIC MUREIN TRANSGLYCOSYLASE-RELATED"/>
    <property type="match status" value="1"/>
</dbReference>
<keyword evidence="5" id="KW-1185">Reference proteome</keyword>
<dbReference type="GO" id="GO:0016020">
    <property type="term" value="C:membrane"/>
    <property type="evidence" value="ECO:0007669"/>
    <property type="project" value="InterPro"/>
</dbReference>
<organism evidence="4 5">
    <name type="scientific">Chromatium okenii</name>
    <dbReference type="NCBI Taxonomy" id="61644"/>
    <lineage>
        <taxon>Bacteria</taxon>
        <taxon>Pseudomonadati</taxon>
        <taxon>Pseudomonadota</taxon>
        <taxon>Gammaproteobacteria</taxon>
        <taxon>Chromatiales</taxon>
        <taxon>Chromatiaceae</taxon>
        <taxon>Chromatium</taxon>
    </lineage>
</organism>
<dbReference type="Pfam" id="PF01464">
    <property type="entry name" value="SLT"/>
    <property type="match status" value="1"/>
</dbReference>
<dbReference type="InterPro" id="IPR008258">
    <property type="entry name" value="Transglycosylase_SLT_dom_1"/>
</dbReference>
<evidence type="ECO:0000256" key="1">
    <source>
        <dbReference type="ARBA" id="ARBA00007734"/>
    </source>
</evidence>
<protein>
    <recommendedName>
        <fullName evidence="3">Transglycosylase SLT domain-containing protein</fullName>
    </recommendedName>
</protein>
<dbReference type="InterPro" id="IPR000189">
    <property type="entry name" value="Transglyc_AS"/>
</dbReference>
<accession>A0A2S7XU16</accession>
<dbReference type="InterPro" id="IPR023346">
    <property type="entry name" value="Lysozyme-like_dom_sf"/>
</dbReference>
<dbReference type="PANTHER" id="PTHR37423:SF2">
    <property type="entry name" value="MEMBRANE-BOUND LYTIC MUREIN TRANSGLYCOSYLASE C"/>
    <property type="match status" value="1"/>
</dbReference>
<dbReference type="Proteomes" id="UP000239936">
    <property type="component" value="Unassembled WGS sequence"/>
</dbReference>
<dbReference type="CDD" id="cd00254">
    <property type="entry name" value="LT-like"/>
    <property type="match status" value="1"/>
</dbReference>
<comment type="similarity">
    <text evidence="1">Belongs to the transglycosylase Slt family.</text>
</comment>
<name>A0A2S7XU16_9GAMM</name>
<dbReference type="EMBL" id="PPGH01000018">
    <property type="protein sequence ID" value="PQJ97013.1"/>
    <property type="molecule type" value="Genomic_DNA"/>
</dbReference>
<dbReference type="GO" id="GO:0008933">
    <property type="term" value="F:peptidoglycan lytic transglycosylase activity"/>
    <property type="evidence" value="ECO:0007669"/>
    <property type="project" value="InterPro"/>
</dbReference>
<feature type="region of interest" description="Disordered" evidence="2">
    <location>
        <begin position="240"/>
        <end position="270"/>
    </location>
</feature>
<gene>
    <name evidence="4" type="ORF">CXB77_03125</name>
</gene>
<dbReference type="SUPFAM" id="SSF53955">
    <property type="entry name" value="Lysozyme-like"/>
    <property type="match status" value="1"/>
</dbReference>
<dbReference type="PROSITE" id="PS00922">
    <property type="entry name" value="TRANSGLYCOSYLASE"/>
    <property type="match status" value="1"/>
</dbReference>
<evidence type="ECO:0000259" key="3">
    <source>
        <dbReference type="Pfam" id="PF01464"/>
    </source>
</evidence>
<evidence type="ECO:0000313" key="5">
    <source>
        <dbReference type="Proteomes" id="UP000239936"/>
    </source>
</evidence>
<evidence type="ECO:0000313" key="4">
    <source>
        <dbReference type="EMBL" id="PQJ97013.1"/>
    </source>
</evidence>